<protein>
    <submittedName>
        <fullName evidence="3">Bifunctional ligase/repressor BirA</fullName>
        <ecNumber evidence="3">6.3.4.15</ecNumber>
    </submittedName>
</protein>
<name>A0A238J096_9RHOB</name>
<dbReference type="InterPro" id="IPR028044">
    <property type="entry name" value="DUF4444"/>
</dbReference>
<proteinExistence type="predicted"/>
<dbReference type="InterPro" id="IPR045864">
    <property type="entry name" value="aa-tRNA-synth_II/BPL/LPL"/>
</dbReference>
<evidence type="ECO:0000259" key="1">
    <source>
        <dbReference type="Pfam" id="PF14563"/>
    </source>
</evidence>
<evidence type="ECO:0000259" key="2">
    <source>
        <dbReference type="Pfam" id="PF16917"/>
    </source>
</evidence>
<feature type="domain" description="BPL/LPL catalytic" evidence="2">
    <location>
        <begin position="6"/>
        <end position="186"/>
    </location>
</feature>
<dbReference type="Pfam" id="PF16917">
    <property type="entry name" value="BPL_LplA_LipB_2"/>
    <property type="match status" value="1"/>
</dbReference>
<dbReference type="InterPro" id="IPR004143">
    <property type="entry name" value="BPL_LPL_catalytic"/>
</dbReference>
<dbReference type="SUPFAM" id="SSF55681">
    <property type="entry name" value="Class II aaRS and biotin synthetases"/>
    <property type="match status" value="1"/>
</dbReference>
<reference evidence="3 4" key="1">
    <citation type="submission" date="2017-05" db="EMBL/GenBank/DDBJ databases">
        <authorList>
            <person name="Song R."/>
            <person name="Chenine A.L."/>
            <person name="Ruprecht R.M."/>
        </authorList>
    </citation>
    <scope>NUCLEOTIDE SEQUENCE [LARGE SCALE GENOMIC DNA]</scope>
    <source>
        <strain evidence="3 4">CECT 8489</strain>
    </source>
</reference>
<feature type="domain" description="DUF4444" evidence="1">
    <location>
        <begin position="192"/>
        <end position="232"/>
    </location>
</feature>
<dbReference type="EMBL" id="FXXQ01000004">
    <property type="protein sequence ID" value="SMX23595.1"/>
    <property type="molecule type" value="Genomic_DNA"/>
</dbReference>
<dbReference type="Pfam" id="PF14563">
    <property type="entry name" value="DUF4444"/>
    <property type="match status" value="1"/>
</dbReference>
<dbReference type="AlphaFoldDB" id="A0A238J096"/>
<dbReference type="RefSeq" id="WP_093973557.1">
    <property type="nucleotide sequence ID" value="NZ_FXXQ01000004.1"/>
</dbReference>
<dbReference type="Gene3D" id="2.30.30.100">
    <property type="match status" value="1"/>
</dbReference>
<organism evidence="3 4">
    <name type="scientific">Boseongicola aestuarii</name>
    <dbReference type="NCBI Taxonomy" id="1470561"/>
    <lineage>
        <taxon>Bacteria</taxon>
        <taxon>Pseudomonadati</taxon>
        <taxon>Pseudomonadota</taxon>
        <taxon>Alphaproteobacteria</taxon>
        <taxon>Rhodobacterales</taxon>
        <taxon>Paracoccaceae</taxon>
        <taxon>Boseongicola</taxon>
    </lineage>
</organism>
<sequence>MSSPTFPPLFWGLAVEGQVDPFDKACVEAARGCDAGLVVYNLGANELRAALVFAPDVPLKDAMTMLPLCGVGFQNALGALAPPEVAVHLGWSGDILINGAKCGRLRVASSHSAPAAEPDWLVVGLDLPLWPDSDDPGESPNQTALYAEGCADVKADMLVESWVKHTLVGINRWSDEGVSSLHKEWRGLAHGIGEDIEIAGTSGTYLGIDERLGMLLRDEATTHLIPLTHLLENS</sequence>
<keyword evidence="3" id="KW-0436">Ligase</keyword>
<dbReference type="OrthoDB" id="7657788at2"/>
<evidence type="ECO:0000313" key="3">
    <source>
        <dbReference type="EMBL" id="SMX23595.1"/>
    </source>
</evidence>
<keyword evidence="4" id="KW-1185">Reference proteome</keyword>
<dbReference type="GO" id="GO:0004077">
    <property type="term" value="F:biotin--[biotin carboxyl-carrier protein] ligase activity"/>
    <property type="evidence" value="ECO:0007669"/>
    <property type="project" value="UniProtKB-EC"/>
</dbReference>
<dbReference type="Gene3D" id="3.30.930.10">
    <property type="entry name" value="Bira Bifunctional Protein, Domain 2"/>
    <property type="match status" value="1"/>
</dbReference>
<accession>A0A238J096</accession>
<gene>
    <name evidence="3" type="primary">birA_1</name>
    <name evidence="3" type="ORF">BOA8489_01705</name>
</gene>
<dbReference type="EC" id="6.3.4.15" evidence="3"/>
<evidence type="ECO:0000313" key="4">
    <source>
        <dbReference type="Proteomes" id="UP000201838"/>
    </source>
</evidence>
<dbReference type="Proteomes" id="UP000201838">
    <property type="component" value="Unassembled WGS sequence"/>
</dbReference>